<name>A0A1A9ZJF9_GLOPL</name>
<feature type="signal peptide" evidence="1">
    <location>
        <begin position="1"/>
        <end position="20"/>
    </location>
</feature>
<evidence type="ECO:0000256" key="1">
    <source>
        <dbReference type="SAM" id="SignalP"/>
    </source>
</evidence>
<reference evidence="3" key="1">
    <citation type="submission" date="2014-03" db="EMBL/GenBank/DDBJ databases">
        <authorList>
            <person name="Aksoy S."/>
            <person name="Warren W."/>
            <person name="Wilson R.K."/>
        </authorList>
    </citation>
    <scope>NUCLEOTIDE SEQUENCE [LARGE SCALE GENOMIC DNA]</scope>
    <source>
        <strain evidence="3">IAEA</strain>
    </source>
</reference>
<evidence type="ECO:0000313" key="3">
    <source>
        <dbReference type="Proteomes" id="UP000092445"/>
    </source>
</evidence>
<evidence type="ECO:0000313" key="2">
    <source>
        <dbReference type="EnsemblMetazoa" id="GPAI016767-PA"/>
    </source>
</evidence>
<dbReference type="Proteomes" id="UP000092445">
    <property type="component" value="Unassembled WGS sequence"/>
</dbReference>
<dbReference type="AlphaFoldDB" id="A0A1A9ZJF9"/>
<feature type="chain" id="PRO_5008402953" evidence="1">
    <location>
        <begin position="21"/>
        <end position="104"/>
    </location>
</feature>
<keyword evidence="3" id="KW-1185">Reference proteome</keyword>
<proteinExistence type="predicted"/>
<sequence length="104" mass="11297">MMMITMLMIVIIIKPQYVDRVDQVFVHRVFVAELRDDTDREGVCSSKVLVLVECNKISQGMLLCIERSSGVEVSGIVGLAGGVHCCCDESAKESGDGKISLSFG</sequence>
<dbReference type="EnsemblMetazoa" id="GPAI016767-RA">
    <property type="protein sequence ID" value="GPAI016767-PA"/>
    <property type="gene ID" value="GPAI016767"/>
</dbReference>
<accession>A0A1A9ZJF9</accession>
<protein>
    <submittedName>
        <fullName evidence="2">Uncharacterized protein</fullName>
    </submittedName>
</protein>
<organism evidence="2 3">
    <name type="scientific">Glossina pallidipes</name>
    <name type="common">Tsetse fly</name>
    <dbReference type="NCBI Taxonomy" id="7398"/>
    <lineage>
        <taxon>Eukaryota</taxon>
        <taxon>Metazoa</taxon>
        <taxon>Ecdysozoa</taxon>
        <taxon>Arthropoda</taxon>
        <taxon>Hexapoda</taxon>
        <taxon>Insecta</taxon>
        <taxon>Pterygota</taxon>
        <taxon>Neoptera</taxon>
        <taxon>Endopterygota</taxon>
        <taxon>Diptera</taxon>
        <taxon>Brachycera</taxon>
        <taxon>Muscomorpha</taxon>
        <taxon>Hippoboscoidea</taxon>
        <taxon>Glossinidae</taxon>
        <taxon>Glossina</taxon>
    </lineage>
</organism>
<dbReference type="VEuPathDB" id="VectorBase:GPAI016767"/>
<keyword evidence="1" id="KW-0732">Signal</keyword>
<reference evidence="2" key="2">
    <citation type="submission" date="2020-05" db="UniProtKB">
        <authorList>
            <consortium name="EnsemblMetazoa"/>
        </authorList>
    </citation>
    <scope>IDENTIFICATION</scope>
    <source>
        <strain evidence="2">IAEA</strain>
    </source>
</reference>